<evidence type="ECO:0000313" key="3">
    <source>
        <dbReference type="EMBL" id="MDK3016955.1"/>
    </source>
</evidence>
<keyword evidence="4" id="KW-1185">Reference proteome</keyword>
<accession>A0ABT7EXF2</accession>
<sequence length="398" mass="43595">MTDSTVNAKALVTPPSSSGPVSAPNIVEVARRYRVSPFRQLREMVQLNLGQGRVAQKDYYSLGLYDPAISAEAKRAYVGVKGSHQLNWRLNPSELSRATHFMRDKVLYPSLLTQLGIASTRTQAVAQADRLYGNIPTLSTPEEISGFLRREAAYPIFAKPRNASGSFGSALLTGIDDDMLVLGSGRRVALEAFCREVFTDYPDGFLFQTALRQHPDMAAMTGGVAVGSLRIVTLRDEALPRPLYALWKLPSPKAMSDNFWQEGSMVAAVDDAGRLSRARIGTGLQGRWIAEHPVSGMAFDGFEVPHFHAALDVAARAHAMFPDFGLIGWDIAICADGPVIIEANDSPHHTLYQLAFGQGVRNPGLLPRLEAAIARSDRMRAAKKARPGGRLRSKYHRR</sequence>
<comment type="caution">
    <text evidence="3">The sequence shown here is derived from an EMBL/GenBank/DDBJ whole genome shotgun (WGS) entry which is preliminary data.</text>
</comment>
<feature type="region of interest" description="Disordered" evidence="1">
    <location>
        <begin position="379"/>
        <end position="398"/>
    </location>
</feature>
<dbReference type="EMBL" id="JASNJD010000003">
    <property type="protein sequence ID" value="MDK3016955.1"/>
    <property type="molecule type" value="Genomic_DNA"/>
</dbReference>
<feature type="compositionally biased region" description="Basic residues" evidence="1">
    <location>
        <begin position="381"/>
        <end position="398"/>
    </location>
</feature>
<feature type="domain" description="Alpha-L-glutamate ligase-related protein ATP-grasp" evidence="2">
    <location>
        <begin position="86"/>
        <end position="362"/>
    </location>
</feature>
<gene>
    <name evidence="3" type="ORF">QO033_04660</name>
</gene>
<evidence type="ECO:0000256" key="1">
    <source>
        <dbReference type="SAM" id="MobiDB-lite"/>
    </source>
</evidence>
<feature type="region of interest" description="Disordered" evidence="1">
    <location>
        <begin position="1"/>
        <end position="20"/>
    </location>
</feature>
<protein>
    <submittedName>
        <fullName evidence="3">Sugar-transfer associated ATP-grasp domain-containing protein</fullName>
    </submittedName>
</protein>
<name>A0ABT7EXF2_9RHOB</name>
<dbReference type="Pfam" id="PF14397">
    <property type="entry name" value="ATPgrasp_ST"/>
    <property type="match status" value="1"/>
</dbReference>
<organism evidence="3 4">
    <name type="scientific">Pseudodonghicola flavimaris</name>
    <dbReference type="NCBI Taxonomy" id="3050036"/>
    <lineage>
        <taxon>Bacteria</taxon>
        <taxon>Pseudomonadati</taxon>
        <taxon>Pseudomonadota</taxon>
        <taxon>Alphaproteobacteria</taxon>
        <taxon>Rhodobacterales</taxon>
        <taxon>Paracoccaceae</taxon>
        <taxon>Pseudodonghicola</taxon>
    </lineage>
</organism>
<dbReference type="InterPro" id="IPR039523">
    <property type="entry name" value="RimK-rel_E_lig_ATP-grasp"/>
</dbReference>
<reference evidence="3 4" key="1">
    <citation type="submission" date="2023-05" db="EMBL/GenBank/DDBJ databases">
        <title>Pseudodonghicola sp. nov.</title>
        <authorList>
            <person name="Huang J."/>
        </authorList>
    </citation>
    <scope>NUCLEOTIDE SEQUENCE [LARGE SCALE GENOMIC DNA]</scope>
    <source>
        <strain evidence="3 4">IC7</strain>
    </source>
</reference>
<proteinExistence type="predicted"/>
<evidence type="ECO:0000259" key="2">
    <source>
        <dbReference type="Pfam" id="PF14397"/>
    </source>
</evidence>
<dbReference type="Proteomes" id="UP001243757">
    <property type="component" value="Unassembled WGS sequence"/>
</dbReference>
<evidence type="ECO:0000313" key="4">
    <source>
        <dbReference type="Proteomes" id="UP001243757"/>
    </source>
</evidence>
<dbReference type="SUPFAM" id="SSF56059">
    <property type="entry name" value="Glutathione synthetase ATP-binding domain-like"/>
    <property type="match status" value="1"/>
</dbReference>
<dbReference type="RefSeq" id="WP_284479777.1">
    <property type="nucleotide sequence ID" value="NZ_JASNJD010000003.1"/>
</dbReference>